<accession>A0A0A9EPN7</accession>
<sequence length="28" mass="3129">MWPPRGRHSGFGGCQKTNFSFDALAVNF</sequence>
<reference evidence="1" key="2">
    <citation type="journal article" date="2015" name="Data Brief">
        <title>Shoot transcriptome of the giant reed, Arundo donax.</title>
        <authorList>
            <person name="Barrero R.A."/>
            <person name="Guerrero F.D."/>
            <person name="Moolhuijzen P."/>
            <person name="Goolsby J.A."/>
            <person name="Tidwell J."/>
            <person name="Bellgard S.E."/>
            <person name="Bellgard M.I."/>
        </authorList>
    </citation>
    <scope>NUCLEOTIDE SEQUENCE</scope>
    <source>
        <tissue evidence="1">Shoot tissue taken approximately 20 cm above the soil surface</tissue>
    </source>
</reference>
<reference evidence="1" key="1">
    <citation type="submission" date="2014-09" db="EMBL/GenBank/DDBJ databases">
        <authorList>
            <person name="Magalhaes I.L.F."/>
            <person name="Oliveira U."/>
            <person name="Santos F.R."/>
            <person name="Vidigal T.H.D.A."/>
            <person name="Brescovit A.D."/>
            <person name="Santos A.J."/>
        </authorList>
    </citation>
    <scope>NUCLEOTIDE SEQUENCE</scope>
    <source>
        <tissue evidence="1">Shoot tissue taken approximately 20 cm above the soil surface</tissue>
    </source>
</reference>
<name>A0A0A9EPN7_ARUDO</name>
<organism evidence="1">
    <name type="scientific">Arundo donax</name>
    <name type="common">Giant reed</name>
    <name type="synonym">Donax arundinaceus</name>
    <dbReference type="NCBI Taxonomy" id="35708"/>
    <lineage>
        <taxon>Eukaryota</taxon>
        <taxon>Viridiplantae</taxon>
        <taxon>Streptophyta</taxon>
        <taxon>Embryophyta</taxon>
        <taxon>Tracheophyta</taxon>
        <taxon>Spermatophyta</taxon>
        <taxon>Magnoliopsida</taxon>
        <taxon>Liliopsida</taxon>
        <taxon>Poales</taxon>
        <taxon>Poaceae</taxon>
        <taxon>PACMAD clade</taxon>
        <taxon>Arundinoideae</taxon>
        <taxon>Arundineae</taxon>
        <taxon>Arundo</taxon>
    </lineage>
</organism>
<dbReference type="AlphaFoldDB" id="A0A0A9EPN7"/>
<dbReference type="EMBL" id="GBRH01195844">
    <property type="protein sequence ID" value="JAE02052.1"/>
    <property type="molecule type" value="Transcribed_RNA"/>
</dbReference>
<evidence type="ECO:0000313" key="1">
    <source>
        <dbReference type="EMBL" id="JAE02052.1"/>
    </source>
</evidence>
<proteinExistence type="predicted"/>
<protein>
    <submittedName>
        <fullName evidence="1">Uncharacterized protein</fullName>
    </submittedName>
</protein>